<proteinExistence type="predicted"/>
<comment type="caution">
    <text evidence="2">The sequence shown here is derived from an EMBL/GenBank/DDBJ whole genome shotgun (WGS) entry which is preliminary data.</text>
</comment>
<dbReference type="Pfam" id="PF16537">
    <property type="entry name" value="T2SSB"/>
    <property type="match status" value="1"/>
</dbReference>
<evidence type="ECO:0000259" key="1">
    <source>
        <dbReference type="Pfam" id="PF16537"/>
    </source>
</evidence>
<dbReference type="GO" id="GO:0015627">
    <property type="term" value="C:type II protein secretion system complex"/>
    <property type="evidence" value="ECO:0007669"/>
    <property type="project" value="InterPro"/>
</dbReference>
<name>A0A7W2FTE2_9VIBR</name>
<dbReference type="Proteomes" id="UP000571701">
    <property type="component" value="Unassembled WGS sequence"/>
</dbReference>
<dbReference type="AlphaFoldDB" id="A0A7W2FTE2"/>
<feature type="domain" description="Type II secretion system protein GspB C-terminal" evidence="1">
    <location>
        <begin position="194"/>
        <end position="253"/>
    </location>
</feature>
<reference evidence="2 3" key="1">
    <citation type="submission" date="2020-07" db="EMBL/GenBank/DDBJ databases">
        <title>Vibrio marinisediminis sp. nov., isolated from marine sediment.</title>
        <authorList>
            <person name="Ji X."/>
        </authorList>
    </citation>
    <scope>NUCLEOTIDE SEQUENCE [LARGE SCALE GENOMIC DNA]</scope>
    <source>
        <strain evidence="2 3">404</strain>
    </source>
</reference>
<evidence type="ECO:0000313" key="3">
    <source>
        <dbReference type="Proteomes" id="UP000571701"/>
    </source>
</evidence>
<organism evidence="2 3">
    <name type="scientific">Vibrio marinisediminis</name>
    <dbReference type="NCBI Taxonomy" id="2758441"/>
    <lineage>
        <taxon>Bacteria</taxon>
        <taxon>Pseudomonadati</taxon>
        <taxon>Pseudomonadota</taxon>
        <taxon>Gammaproteobacteria</taxon>
        <taxon>Vibrionales</taxon>
        <taxon>Vibrionaceae</taxon>
        <taxon>Vibrio</taxon>
    </lineage>
</organism>
<gene>
    <name evidence="2" type="ORF">H2O73_16105</name>
</gene>
<dbReference type="RefSeq" id="WP_182109952.1">
    <property type="nucleotide sequence ID" value="NZ_JACFYF010000012.1"/>
</dbReference>
<dbReference type="EMBL" id="JACFYF010000012">
    <property type="protein sequence ID" value="MBA5763887.1"/>
    <property type="molecule type" value="Genomic_DNA"/>
</dbReference>
<sequence length="259" mass="29102">MGNLIQSLEESQQGYQQHNPNIAMINHTQPSPSSHSWSLSLALLLLPVTTVSVGIISYQYVELRDAWLQQNQGIVEVVEVSAPLVKLSYPNIADLKDSQIEVIAVERLEEPVRSPQQSEQHDFKADVKAPAVTTSNEDDLLDGLDLSGLSPDIAQRLQAAMQSESEQPRTDTSQTIEDQTIELNSTASQWYGKLPALNFQTHVYSSNQDKRWVKVNDIEYQQGDWLADGVELFAIEPQACVIEFEQQRIRVPALYDWQG</sequence>
<protein>
    <submittedName>
        <fullName evidence="2">General secretion pathway protein GspB</fullName>
    </submittedName>
</protein>
<dbReference type="InterPro" id="IPR032389">
    <property type="entry name" value="GspB_C"/>
</dbReference>
<keyword evidence="3" id="KW-1185">Reference proteome</keyword>
<accession>A0A7W2FTE2</accession>
<evidence type="ECO:0000313" key="2">
    <source>
        <dbReference type="EMBL" id="MBA5763887.1"/>
    </source>
</evidence>